<dbReference type="OrthoDB" id="3027122at2759"/>
<dbReference type="AlphaFoldDB" id="A0A0C3EMH6"/>
<gene>
    <name evidence="3" type="ORF">PILCRDRAFT_80760</name>
</gene>
<accession>A0A0C3EMH6</accession>
<reference evidence="3 4" key="1">
    <citation type="submission" date="2014-04" db="EMBL/GenBank/DDBJ databases">
        <authorList>
            <consortium name="DOE Joint Genome Institute"/>
            <person name="Kuo A."/>
            <person name="Tarkka M."/>
            <person name="Buscot F."/>
            <person name="Kohler A."/>
            <person name="Nagy L.G."/>
            <person name="Floudas D."/>
            <person name="Copeland A."/>
            <person name="Barry K.W."/>
            <person name="Cichocki N."/>
            <person name="Veneault-Fourrey C."/>
            <person name="LaButti K."/>
            <person name="Lindquist E.A."/>
            <person name="Lipzen A."/>
            <person name="Lundell T."/>
            <person name="Morin E."/>
            <person name="Murat C."/>
            <person name="Sun H."/>
            <person name="Tunlid A."/>
            <person name="Henrissat B."/>
            <person name="Grigoriev I.V."/>
            <person name="Hibbett D.S."/>
            <person name="Martin F."/>
            <person name="Nordberg H.P."/>
            <person name="Cantor M.N."/>
            <person name="Hua S.X."/>
        </authorList>
    </citation>
    <scope>NUCLEOTIDE SEQUENCE [LARGE SCALE GENOMIC DNA]</scope>
    <source>
        <strain evidence="3 4">F 1598</strain>
    </source>
</reference>
<keyword evidence="1" id="KW-0677">Repeat</keyword>
<evidence type="ECO:0000313" key="3">
    <source>
        <dbReference type="EMBL" id="KIM73785.1"/>
    </source>
</evidence>
<sequence>LRDQFQQLIVKPLMEVDKSYTSPLIIVIDALDECDDDALVGEIISLFTRTLHYGRLRLRALITSRP</sequence>
<evidence type="ECO:0000259" key="2">
    <source>
        <dbReference type="Pfam" id="PF24883"/>
    </source>
</evidence>
<dbReference type="Pfam" id="PF24883">
    <property type="entry name" value="NPHP3_N"/>
    <property type="match status" value="1"/>
</dbReference>
<dbReference type="STRING" id="765440.A0A0C3EMH6"/>
<dbReference type="Proteomes" id="UP000054166">
    <property type="component" value="Unassembled WGS sequence"/>
</dbReference>
<feature type="non-terminal residue" evidence="3">
    <location>
        <position position="1"/>
    </location>
</feature>
<protein>
    <recommendedName>
        <fullName evidence="2">Nephrocystin 3-like N-terminal domain-containing protein</fullName>
    </recommendedName>
</protein>
<proteinExistence type="predicted"/>
<dbReference type="EMBL" id="KN833074">
    <property type="protein sequence ID" value="KIM73785.1"/>
    <property type="molecule type" value="Genomic_DNA"/>
</dbReference>
<reference evidence="4" key="2">
    <citation type="submission" date="2015-01" db="EMBL/GenBank/DDBJ databases">
        <title>Evolutionary Origins and Diversification of the Mycorrhizal Mutualists.</title>
        <authorList>
            <consortium name="DOE Joint Genome Institute"/>
            <consortium name="Mycorrhizal Genomics Consortium"/>
            <person name="Kohler A."/>
            <person name="Kuo A."/>
            <person name="Nagy L.G."/>
            <person name="Floudas D."/>
            <person name="Copeland A."/>
            <person name="Barry K.W."/>
            <person name="Cichocki N."/>
            <person name="Veneault-Fourrey C."/>
            <person name="LaButti K."/>
            <person name="Lindquist E.A."/>
            <person name="Lipzen A."/>
            <person name="Lundell T."/>
            <person name="Morin E."/>
            <person name="Murat C."/>
            <person name="Riley R."/>
            <person name="Ohm R."/>
            <person name="Sun H."/>
            <person name="Tunlid A."/>
            <person name="Henrissat B."/>
            <person name="Grigoriev I.V."/>
            <person name="Hibbett D.S."/>
            <person name="Martin F."/>
        </authorList>
    </citation>
    <scope>NUCLEOTIDE SEQUENCE [LARGE SCALE GENOMIC DNA]</scope>
    <source>
        <strain evidence="4">F 1598</strain>
    </source>
</reference>
<dbReference type="InParanoid" id="A0A0C3EMH6"/>
<keyword evidence="4" id="KW-1185">Reference proteome</keyword>
<feature type="domain" description="Nephrocystin 3-like N-terminal" evidence="2">
    <location>
        <begin position="4"/>
        <end position="65"/>
    </location>
</feature>
<dbReference type="HOGENOM" id="CLU_2838208_0_0_1"/>
<dbReference type="InterPro" id="IPR056884">
    <property type="entry name" value="NPHP3-like_N"/>
</dbReference>
<name>A0A0C3EMH6_PILCF</name>
<evidence type="ECO:0000313" key="4">
    <source>
        <dbReference type="Proteomes" id="UP000054166"/>
    </source>
</evidence>
<evidence type="ECO:0000256" key="1">
    <source>
        <dbReference type="ARBA" id="ARBA00022737"/>
    </source>
</evidence>
<organism evidence="3 4">
    <name type="scientific">Piloderma croceum (strain F 1598)</name>
    <dbReference type="NCBI Taxonomy" id="765440"/>
    <lineage>
        <taxon>Eukaryota</taxon>
        <taxon>Fungi</taxon>
        <taxon>Dikarya</taxon>
        <taxon>Basidiomycota</taxon>
        <taxon>Agaricomycotina</taxon>
        <taxon>Agaricomycetes</taxon>
        <taxon>Agaricomycetidae</taxon>
        <taxon>Atheliales</taxon>
        <taxon>Atheliaceae</taxon>
        <taxon>Piloderma</taxon>
    </lineage>
</organism>